<dbReference type="RefSeq" id="WP_183440610.1">
    <property type="nucleotide sequence ID" value="NZ_JACHXD010000004.1"/>
</dbReference>
<keyword evidence="1" id="KW-0732">Signal</keyword>
<dbReference type="EMBL" id="JACHXD010000004">
    <property type="protein sequence ID" value="MBB3118702.1"/>
    <property type="molecule type" value="Genomic_DNA"/>
</dbReference>
<organism evidence="2 3">
    <name type="scientific">Pseudoduganella violacea</name>
    <dbReference type="NCBI Taxonomy" id="1715466"/>
    <lineage>
        <taxon>Bacteria</taxon>
        <taxon>Pseudomonadati</taxon>
        <taxon>Pseudomonadota</taxon>
        <taxon>Betaproteobacteria</taxon>
        <taxon>Burkholderiales</taxon>
        <taxon>Oxalobacteraceae</taxon>
        <taxon>Telluria group</taxon>
        <taxon>Pseudoduganella</taxon>
    </lineage>
</organism>
<sequence>MLRRVLLLLVCLLSLNLARAQAPASAAPAAPEPVAVYLIPTENFPLLLAGNMAAMLGRDTGLTVRASAALPLDGMAPLPNSGQYAAEDFVEKVMPLAKTLSGVTAQTFFVVLTTRDLNTRSRNSLYYFSSRASDTNMSVVSMARLLNYQEGLLMLDVTAATRVYKMCKRAIGEAQLGWVRNDDPDDLMFGQVSSIAALDRIGLEHKGGKRTAVPAAPEQLSVATVDGMLHLSIPASALTLAVPRQDWTVRERQSGDAARGFYLSAQNGALLMVGNFENAYGSHGVGRAWDNIEADIRARGEPEPSEVSIENIGGWKTLLFDQRSANSSSMVAYYVRDGTWISLRLMLTKNGKPEARREALRQQLKALKVSAKSAVGKAQ</sequence>
<dbReference type="GO" id="GO:0008237">
    <property type="term" value="F:metallopeptidase activity"/>
    <property type="evidence" value="ECO:0007669"/>
    <property type="project" value="InterPro"/>
</dbReference>
<evidence type="ECO:0000256" key="1">
    <source>
        <dbReference type="SAM" id="SignalP"/>
    </source>
</evidence>
<evidence type="ECO:0000313" key="3">
    <source>
        <dbReference type="Proteomes" id="UP000541535"/>
    </source>
</evidence>
<name>A0A7W5FTJ1_9BURK</name>
<evidence type="ECO:0000313" key="2">
    <source>
        <dbReference type="EMBL" id="MBB3118702.1"/>
    </source>
</evidence>
<dbReference type="Proteomes" id="UP000541535">
    <property type="component" value="Unassembled WGS sequence"/>
</dbReference>
<dbReference type="InterPro" id="IPR024079">
    <property type="entry name" value="MetalloPept_cat_dom_sf"/>
</dbReference>
<comment type="caution">
    <text evidence="2">The sequence shown here is derived from an EMBL/GenBank/DDBJ whole genome shotgun (WGS) entry which is preliminary data.</text>
</comment>
<feature type="chain" id="PRO_5031043696" evidence="1">
    <location>
        <begin position="21"/>
        <end position="379"/>
    </location>
</feature>
<proteinExistence type="predicted"/>
<dbReference type="AlphaFoldDB" id="A0A7W5FTJ1"/>
<reference evidence="2 3" key="1">
    <citation type="submission" date="2020-08" db="EMBL/GenBank/DDBJ databases">
        <title>Genomic Encyclopedia of Type Strains, Phase III (KMG-III): the genomes of soil and plant-associated and newly described type strains.</title>
        <authorList>
            <person name="Whitman W."/>
        </authorList>
    </citation>
    <scope>NUCLEOTIDE SEQUENCE [LARGE SCALE GENOMIC DNA]</scope>
    <source>
        <strain evidence="2 3">CECT 8897</strain>
    </source>
</reference>
<accession>A0A7W5FTJ1</accession>
<dbReference type="Gene3D" id="3.40.390.10">
    <property type="entry name" value="Collagenase (Catalytic Domain)"/>
    <property type="match status" value="1"/>
</dbReference>
<gene>
    <name evidence="2" type="ORF">FHS03_001747</name>
</gene>
<protein>
    <submittedName>
        <fullName evidence="2">Uncharacterized protein</fullName>
    </submittedName>
</protein>
<keyword evidence="3" id="KW-1185">Reference proteome</keyword>
<feature type="signal peptide" evidence="1">
    <location>
        <begin position="1"/>
        <end position="20"/>
    </location>
</feature>